<dbReference type="Proteomes" id="UP000623608">
    <property type="component" value="Unassembled WGS sequence"/>
</dbReference>
<keyword evidence="2" id="KW-1185">Reference proteome</keyword>
<proteinExistence type="predicted"/>
<evidence type="ECO:0000313" key="2">
    <source>
        <dbReference type="Proteomes" id="UP000623608"/>
    </source>
</evidence>
<evidence type="ECO:0000313" key="1">
    <source>
        <dbReference type="EMBL" id="GIF21235.1"/>
    </source>
</evidence>
<accession>A0A919NM01</accession>
<dbReference type="NCBIfam" id="TIGR03083">
    <property type="entry name" value="maleylpyruvate isomerase family mycothiol-dependent enzyme"/>
    <property type="match status" value="1"/>
</dbReference>
<dbReference type="SUPFAM" id="SSF109854">
    <property type="entry name" value="DinB/YfiT-like putative metalloenzymes"/>
    <property type="match status" value="1"/>
</dbReference>
<dbReference type="InterPro" id="IPR017517">
    <property type="entry name" value="Maleyloyr_isom"/>
</dbReference>
<name>A0A919NM01_9ACTN</name>
<organism evidence="1 2">
    <name type="scientific">Paractinoplanes tereljensis</name>
    <dbReference type="NCBI Taxonomy" id="571912"/>
    <lineage>
        <taxon>Bacteria</taxon>
        <taxon>Bacillati</taxon>
        <taxon>Actinomycetota</taxon>
        <taxon>Actinomycetes</taxon>
        <taxon>Micromonosporales</taxon>
        <taxon>Micromonosporaceae</taxon>
        <taxon>Paractinoplanes</taxon>
    </lineage>
</organism>
<dbReference type="InterPro" id="IPR017519">
    <property type="entry name" value="CHP03085"/>
</dbReference>
<dbReference type="AlphaFoldDB" id="A0A919NM01"/>
<dbReference type="EMBL" id="BOMY01000025">
    <property type="protein sequence ID" value="GIF21235.1"/>
    <property type="molecule type" value="Genomic_DNA"/>
</dbReference>
<reference evidence="1" key="1">
    <citation type="submission" date="2021-01" db="EMBL/GenBank/DDBJ databases">
        <title>Whole genome shotgun sequence of Actinoplanes tereljensis NBRC 105297.</title>
        <authorList>
            <person name="Komaki H."/>
            <person name="Tamura T."/>
        </authorList>
    </citation>
    <scope>NUCLEOTIDE SEQUENCE</scope>
    <source>
        <strain evidence="1">NBRC 105297</strain>
    </source>
</reference>
<protein>
    <submittedName>
        <fullName evidence="1">TIGR03085 family protein</fullName>
    </submittedName>
</protein>
<comment type="caution">
    <text evidence="1">The sequence shown here is derived from an EMBL/GenBank/DDBJ whole genome shotgun (WGS) entry which is preliminary data.</text>
</comment>
<gene>
    <name evidence="1" type="ORF">Ate02nite_39650</name>
</gene>
<sequence length="212" mass="23527">MSTITFVTAFAKSERHQLADLLLRLGPDEPTLCAGWTTRDLAAHLVVRERRPDSAIGMLVPPLRARGENIRLAKAAEPFERIVEQVRNPPWWSPVSNPLTDELANGGEFFVHHEDVRRGTDGWEPRVLGAEQAAVLWRNARFAGRMALRRAKIPARVVESSGLGEFTVGDNPQVTLRGSAGELALFLFGRQRAARVQIDGPAERIRQARLGL</sequence>
<dbReference type="NCBIfam" id="TIGR03085">
    <property type="entry name" value="TIGR03085 family metal-binding protein"/>
    <property type="match status" value="1"/>
</dbReference>
<dbReference type="InterPro" id="IPR034660">
    <property type="entry name" value="DinB/YfiT-like"/>
</dbReference>